<organism evidence="2 3">
    <name type="scientific">Virgibacillus dokdonensis</name>
    <dbReference type="NCBI Taxonomy" id="302167"/>
    <lineage>
        <taxon>Bacteria</taxon>
        <taxon>Bacillati</taxon>
        <taxon>Bacillota</taxon>
        <taxon>Bacilli</taxon>
        <taxon>Bacillales</taxon>
        <taxon>Bacillaceae</taxon>
        <taxon>Virgibacillus</taxon>
    </lineage>
</organism>
<protein>
    <submittedName>
        <fullName evidence="2">Lysophospholipase</fullName>
    </submittedName>
</protein>
<sequence>MSYETANFLVPTDDHTNVFIKKWEPAFPAKGVIQIAHGMMEHIERYHDFATYLTSQGFIVYGNDHRGHGKTGEKQGMLGYFAETDGFYKAVHDLRQVSELIQTAHPSLPLFLFGHSMGSFFVRSYIQSYSNSISGAILSGTGYYPTTQLIAGQRLASLLPPKEKAVWMNKLVFGSFNKKVGHAPTGFEWLTRSTEAIEEYIKDPYTGFIPTGQFFYDLFTGLRSIHNPNSYLQIRRDLPVLLISGDHDPVGNYAKGVWKTAEFYTNCGLTQIVTMLFANARHELIHEWNKQEVYEVIMQWTKKAIA</sequence>
<feature type="domain" description="Serine aminopeptidase S33" evidence="1">
    <location>
        <begin position="29"/>
        <end position="287"/>
    </location>
</feature>
<comment type="caution">
    <text evidence="2">The sequence shown here is derived from an EMBL/GenBank/DDBJ whole genome shotgun (WGS) entry which is preliminary data.</text>
</comment>
<dbReference type="InterPro" id="IPR029058">
    <property type="entry name" value="AB_hydrolase_fold"/>
</dbReference>
<accession>A0A3E0WU90</accession>
<evidence type="ECO:0000259" key="1">
    <source>
        <dbReference type="Pfam" id="PF12146"/>
    </source>
</evidence>
<dbReference type="Gene3D" id="3.40.50.1820">
    <property type="entry name" value="alpha/beta hydrolase"/>
    <property type="match status" value="1"/>
</dbReference>
<dbReference type="PANTHER" id="PTHR11614">
    <property type="entry name" value="PHOSPHOLIPASE-RELATED"/>
    <property type="match status" value="1"/>
</dbReference>
<gene>
    <name evidence="2" type="ORF">CAI16_07750</name>
</gene>
<evidence type="ECO:0000313" key="3">
    <source>
        <dbReference type="Proteomes" id="UP000256488"/>
    </source>
</evidence>
<dbReference type="AlphaFoldDB" id="A0A3E0WU90"/>
<dbReference type="SUPFAM" id="SSF53474">
    <property type="entry name" value="alpha/beta-Hydrolases"/>
    <property type="match status" value="1"/>
</dbReference>
<dbReference type="EMBL" id="NFZX01000012">
    <property type="protein sequence ID" value="RFA35527.1"/>
    <property type="molecule type" value="Genomic_DNA"/>
</dbReference>
<dbReference type="InterPro" id="IPR051044">
    <property type="entry name" value="MAG_DAG_Lipase"/>
</dbReference>
<reference evidence="2 3" key="1">
    <citation type="submission" date="2017-05" db="EMBL/GenBank/DDBJ databases">
        <title>Virgibacillus sp. AK90 isolated from a saltern of Kakinada, India.</title>
        <authorList>
            <person name="Gupta V."/>
            <person name="Sidhu C."/>
            <person name="Korpole S."/>
            <person name="Pinnaka A.K."/>
        </authorList>
    </citation>
    <scope>NUCLEOTIDE SEQUENCE [LARGE SCALE GENOMIC DNA]</scope>
    <source>
        <strain evidence="2 3">AK90</strain>
    </source>
</reference>
<name>A0A3E0WU90_9BACI</name>
<dbReference type="Pfam" id="PF12146">
    <property type="entry name" value="Hydrolase_4"/>
    <property type="match status" value="1"/>
</dbReference>
<proteinExistence type="predicted"/>
<dbReference type="InterPro" id="IPR022742">
    <property type="entry name" value="Hydrolase_4"/>
</dbReference>
<evidence type="ECO:0000313" key="2">
    <source>
        <dbReference type="EMBL" id="RFA35527.1"/>
    </source>
</evidence>
<dbReference type="Proteomes" id="UP000256488">
    <property type="component" value="Unassembled WGS sequence"/>
</dbReference>
<dbReference type="RefSeq" id="WP_116277933.1">
    <property type="nucleotide sequence ID" value="NZ_NFZX01000012.1"/>
</dbReference>